<dbReference type="Pfam" id="PF00145">
    <property type="entry name" value="DNA_methylase"/>
    <property type="match status" value="1"/>
</dbReference>
<dbReference type="SUPFAM" id="SSF53335">
    <property type="entry name" value="S-adenosyl-L-methionine-dependent methyltransferases"/>
    <property type="match status" value="1"/>
</dbReference>
<dbReference type="PRINTS" id="PR00105">
    <property type="entry name" value="C5METTRFRASE"/>
</dbReference>
<dbReference type="InterPro" id="IPR029063">
    <property type="entry name" value="SAM-dependent_MTases_sf"/>
</dbReference>
<dbReference type="PANTHER" id="PTHR10629">
    <property type="entry name" value="CYTOSINE-SPECIFIC METHYLTRANSFERASE"/>
    <property type="match status" value="1"/>
</dbReference>
<keyword evidence="5" id="KW-0680">Restriction system</keyword>
<proteinExistence type="inferred from homology"/>
<accession>A0A1X6ZRF2</accession>
<gene>
    <name evidence="9" type="primary">bspRIM</name>
    <name evidence="9" type="ORF">ROG8370_02704</name>
</gene>
<dbReference type="Gene3D" id="3.40.50.150">
    <property type="entry name" value="Vaccinia Virus protein VP39"/>
    <property type="match status" value="1"/>
</dbReference>
<organism evidence="9 10">
    <name type="scientific">Roseovarius gaetbuli</name>
    <dbReference type="NCBI Taxonomy" id="1356575"/>
    <lineage>
        <taxon>Bacteria</taxon>
        <taxon>Pseudomonadati</taxon>
        <taxon>Pseudomonadota</taxon>
        <taxon>Alphaproteobacteria</taxon>
        <taxon>Rhodobacterales</taxon>
        <taxon>Roseobacteraceae</taxon>
        <taxon>Roseovarius</taxon>
    </lineage>
</organism>
<dbReference type="Gene3D" id="3.90.120.10">
    <property type="entry name" value="DNA Methylase, subunit A, domain 2"/>
    <property type="match status" value="1"/>
</dbReference>
<comment type="similarity">
    <text evidence="7 8">Belongs to the class I-like SAM-binding methyltransferase superfamily. C5-methyltransferase family.</text>
</comment>
<dbReference type="PROSITE" id="PS51679">
    <property type="entry name" value="SAM_MT_C5"/>
    <property type="match status" value="1"/>
</dbReference>
<name>A0A1X6ZRF2_9RHOB</name>
<dbReference type="InterPro" id="IPR050390">
    <property type="entry name" value="C5-Methyltransferase"/>
</dbReference>
<evidence type="ECO:0000256" key="1">
    <source>
        <dbReference type="ARBA" id="ARBA00011975"/>
    </source>
</evidence>
<dbReference type="NCBIfam" id="TIGR00675">
    <property type="entry name" value="dcm"/>
    <property type="match status" value="1"/>
</dbReference>
<evidence type="ECO:0000256" key="2">
    <source>
        <dbReference type="ARBA" id="ARBA00022603"/>
    </source>
</evidence>
<dbReference type="EC" id="2.1.1.37" evidence="1"/>
<evidence type="ECO:0000313" key="10">
    <source>
        <dbReference type="Proteomes" id="UP000194012"/>
    </source>
</evidence>
<dbReference type="PANTHER" id="PTHR10629:SF52">
    <property type="entry name" value="DNA (CYTOSINE-5)-METHYLTRANSFERASE 1"/>
    <property type="match status" value="1"/>
</dbReference>
<keyword evidence="3 7" id="KW-0808">Transferase</keyword>
<dbReference type="GO" id="GO:0009307">
    <property type="term" value="P:DNA restriction-modification system"/>
    <property type="evidence" value="ECO:0007669"/>
    <property type="project" value="UniProtKB-KW"/>
</dbReference>
<dbReference type="GO" id="GO:0003677">
    <property type="term" value="F:DNA binding"/>
    <property type="evidence" value="ECO:0007669"/>
    <property type="project" value="TreeGrafter"/>
</dbReference>
<sequence length="497" mass="55536">MSKEFAIVDLFAGPGGLGEGFSRAGRNADTPMKIRLSVEMDDHAIHTLRLRAFLRSFDAFPKEYYDSLNAGRPLPDWSDLYPGNWKSALSEARQRVLGADGVFEELAFELDRVREDHHGDTILIGGPPCQAYSLVGRSRNKGKSDYIPEQDDRHYLYREYVRILDRLRPAAFVMENVKGMLSSKVDGGGIFSKVLEDLETAGDGYRLLPLARTAPADGSRAPARDFLIRTEEHGVPQARHRVIILGIRKDLCGGRTFEEPILGLPQKLVPVGKVLAGLWPLRSGLSKGDSAEAWQTALKAQASIIANLEEVPAQIREIAFAVAGTNDLPHLRASRWKEATNGMPEHLGNWFPDVRLKATVHHETRGHIPEDLGRYLFSAAFTSSLGKSPKLAEFPEQLKPRHRNRDSGDFADRFRTQAADRPATTVTSHISKDGHYFIHPDPMQCRSLTVREAARLQTFPDNYYFCGPRTKQYHQVGNAVPPYLAWQIAKAVQRLLG</sequence>
<reference evidence="10" key="1">
    <citation type="submission" date="2017-03" db="EMBL/GenBank/DDBJ databases">
        <authorList>
            <person name="Rodrigo-Torres L."/>
            <person name="Arahal R.D."/>
            <person name="Lucena T."/>
        </authorList>
    </citation>
    <scope>NUCLEOTIDE SEQUENCE [LARGE SCALE GENOMIC DNA]</scope>
    <source>
        <strain evidence="10">CECT 8370</strain>
    </source>
</reference>
<dbReference type="GO" id="GO:0032259">
    <property type="term" value="P:methylation"/>
    <property type="evidence" value="ECO:0007669"/>
    <property type="project" value="UniProtKB-KW"/>
</dbReference>
<dbReference type="Proteomes" id="UP000194012">
    <property type="component" value="Unassembled WGS sequence"/>
</dbReference>
<dbReference type="OrthoDB" id="9813719at2"/>
<dbReference type="GO" id="GO:0044027">
    <property type="term" value="P:negative regulation of gene expression via chromosomal CpG island methylation"/>
    <property type="evidence" value="ECO:0007669"/>
    <property type="project" value="TreeGrafter"/>
</dbReference>
<dbReference type="InterPro" id="IPR001525">
    <property type="entry name" value="C5_MeTfrase"/>
</dbReference>
<keyword evidence="10" id="KW-1185">Reference proteome</keyword>
<feature type="active site" evidence="7">
    <location>
        <position position="129"/>
    </location>
</feature>
<dbReference type="GO" id="GO:0003886">
    <property type="term" value="F:DNA (cytosine-5-)-methyltransferase activity"/>
    <property type="evidence" value="ECO:0007669"/>
    <property type="project" value="UniProtKB-EC"/>
</dbReference>
<evidence type="ECO:0000313" key="9">
    <source>
        <dbReference type="EMBL" id="SLN59022.1"/>
    </source>
</evidence>
<evidence type="ECO:0000256" key="4">
    <source>
        <dbReference type="ARBA" id="ARBA00022691"/>
    </source>
</evidence>
<evidence type="ECO:0000256" key="6">
    <source>
        <dbReference type="ARBA" id="ARBA00047422"/>
    </source>
</evidence>
<dbReference type="RefSeq" id="WP_085827684.1">
    <property type="nucleotide sequence ID" value="NZ_FWFJ01000027.1"/>
</dbReference>
<protein>
    <recommendedName>
        <fullName evidence="1">DNA (cytosine-5-)-methyltransferase</fullName>
        <ecNumber evidence="1">2.1.1.37</ecNumber>
    </recommendedName>
</protein>
<dbReference type="AlphaFoldDB" id="A0A1X6ZRF2"/>
<dbReference type="EMBL" id="FWFJ01000027">
    <property type="protein sequence ID" value="SLN59022.1"/>
    <property type="molecule type" value="Genomic_DNA"/>
</dbReference>
<evidence type="ECO:0000256" key="8">
    <source>
        <dbReference type="RuleBase" id="RU000416"/>
    </source>
</evidence>
<keyword evidence="2 7" id="KW-0489">Methyltransferase</keyword>
<evidence type="ECO:0000256" key="5">
    <source>
        <dbReference type="ARBA" id="ARBA00022747"/>
    </source>
</evidence>
<evidence type="ECO:0000256" key="3">
    <source>
        <dbReference type="ARBA" id="ARBA00022679"/>
    </source>
</evidence>
<keyword evidence="4 7" id="KW-0949">S-adenosyl-L-methionine</keyword>
<comment type="catalytic activity">
    <reaction evidence="6">
        <text>a 2'-deoxycytidine in DNA + S-adenosyl-L-methionine = a 5-methyl-2'-deoxycytidine in DNA + S-adenosyl-L-homocysteine + H(+)</text>
        <dbReference type="Rhea" id="RHEA:13681"/>
        <dbReference type="Rhea" id="RHEA-COMP:11369"/>
        <dbReference type="Rhea" id="RHEA-COMP:11370"/>
        <dbReference type="ChEBI" id="CHEBI:15378"/>
        <dbReference type="ChEBI" id="CHEBI:57856"/>
        <dbReference type="ChEBI" id="CHEBI:59789"/>
        <dbReference type="ChEBI" id="CHEBI:85452"/>
        <dbReference type="ChEBI" id="CHEBI:85454"/>
        <dbReference type="EC" id="2.1.1.37"/>
    </reaction>
</comment>
<evidence type="ECO:0000256" key="7">
    <source>
        <dbReference type="PROSITE-ProRule" id="PRU01016"/>
    </source>
</evidence>